<evidence type="ECO:0000313" key="2">
    <source>
        <dbReference type="EMBL" id="KAG0317605.1"/>
    </source>
</evidence>
<evidence type="ECO:0000256" key="1">
    <source>
        <dbReference type="SAM" id="MobiDB-lite"/>
    </source>
</evidence>
<feature type="compositionally biased region" description="Polar residues" evidence="1">
    <location>
        <begin position="107"/>
        <end position="116"/>
    </location>
</feature>
<name>A0A9P6USQ4_9FUNG</name>
<feature type="compositionally biased region" description="Low complexity" evidence="1">
    <location>
        <begin position="8"/>
        <end position="31"/>
    </location>
</feature>
<evidence type="ECO:0000313" key="3">
    <source>
        <dbReference type="Proteomes" id="UP000823405"/>
    </source>
</evidence>
<reference evidence="2" key="1">
    <citation type="journal article" date="2020" name="Fungal Divers.">
        <title>Resolving the Mortierellaceae phylogeny through synthesis of multi-gene phylogenetics and phylogenomics.</title>
        <authorList>
            <person name="Vandepol N."/>
            <person name="Liber J."/>
            <person name="Desiro A."/>
            <person name="Na H."/>
            <person name="Kennedy M."/>
            <person name="Barry K."/>
            <person name="Grigoriev I.V."/>
            <person name="Miller A.N."/>
            <person name="O'Donnell K."/>
            <person name="Stajich J.E."/>
            <person name="Bonito G."/>
        </authorList>
    </citation>
    <scope>NUCLEOTIDE SEQUENCE</scope>
    <source>
        <strain evidence="2">NVP60</strain>
    </source>
</reference>
<dbReference type="Proteomes" id="UP000823405">
    <property type="component" value="Unassembled WGS sequence"/>
</dbReference>
<feature type="compositionally biased region" description="Polar residues" evidence="1">
    <location>
        <begin position="43"/>
        <end position="53"/>
    </location>
</feature>
<feature type="compositionally biased region" description="Low complexity" evidence="1">
    <location>
        <begin position="54"/>
        <end position="106"/>
    </location>
</feature>
<dbReference type="EMBL" id="JAAAIN010000234">
    <property type="protein sequence ID" value="KAG0317605.1"/>
    <property type="molecule type" value="Genomic_DNA"/>
</dbReference>
<dbReference type="AlphaFoldDB" id="A0A9P6USQ4"/>
<feature type="compositionally biased region" description="Low complexity" evidence="1">
    <location>
        <begin position="171"/>
        <end position="190"/>
    </location>
</feature>
<sequence>MPSTTPVSLLDKPLPASPASASASPLLSPSAFPDQGAVKPRSGDNSLNAQQQHSGFNGSGSRISGRINSLSKQSMNSQSSLSGRSIASNSSGSSSGHGSGTSVSGSATRSHNSSANTVTTRTTSVSGGPTESVGQLSLQRFPTGESEYKVRPVSGSGSSTGQGFGGAQTKASRTTSMVSTTSARSSSGSSGFKFSFKPLLYNHGNDSKLQQHLYHHHNGSSPATSPNGLHHQDPFANSPFPAILMSIKLPQSLLDKYVIDLESFRHGKGVWGVGKYSWTITVLSRANGKKSLKVASATLGVLSLPDHRASTVHLPRLQVP</sequence>
<accession>A0A9P6USQ4</accession>
<dbReference type="OrthoDB" id="10562972at2759"/>
<comment type="caution">
    <text evidence="2">The sequence shown here is derived from an EMBL/GenBank/DDBJ whole genome shotgun (WGS) entry which is preliminary data.</text>
</comment>
<gene>
    <name evidence="2" type="ORF">BGZ97_005120</name>
</gene>
<keyword evidence="3" id="KW-1185">Reference proteome</keyword>
<proteinExistence type="predicted"/>
<protein>
    <submittedName>
        <fullName evidence="2">Uncharacterized protein</fullName>
    </submittedName>
</protein>
<feature type="region of interest" description="Disordered" evidence="1">
    <location>
        <begin position="1"/>
        <end position="190"/>
    </location>
</feature>
<feature type="compositionally biased region" description="Low complexity" evidence="1">
    <location>
        <begin position="117"/>
        <end position="130"/>
    </location>
</feature>
<organism evidence="2 3">
    <name type="scientific">Linnemannia gamsii</name>
    <dbReference type="NCBI Taxonomy" id="64522"/>
    <lineage>
        <taxon>Eukaryota</taxon>
        <taxon>Fungi</taxon>
        <taxon>Fungi incertae sedis</taxon>
        <taxon>Mucoromycota</taxon>
        <taxon>Mortierellomycotina</taxon>
        <taxon>Mortierellomycetes</taxon>
        <taxon>Mortierellales</taxon>
        <taxon>Mortierellaceae</taxon>
        <taxon>Linnemannia</taxon>
    </lineage>
</organism>